<organism evidence="1 2">
    <name type="scientific">Cebus imitator</name>
    <name type="common">Panamanian white-faced capuchin</name>
    <name type="synonym">Cebus capucinus imitator</name>
    <dbReference type="NCBI Taxonomy" id="2715852"/>
    <lineage>
        <taxon>Eukaryota</taxon>
        <taxon>Metazoa</taxon>
        <taxon>Chordata</taxon>
        <taxon>Craniata</taxon>
        <taxon>Vertebrata</taxon>
        <taxon>Euteleostomi</taxon>
        <taxon>Mammalia</taxon>
        <taxon>Eutheria</taxon>
        <taxon>Euarchontoglires</taxon>
        <taxon>Primates</taxon>
        <taxon>Haplorrhini</taxon>
        <taxon>Platyrrhini</taxon>
        <taxon>Cebidae</taxon>
        <taxon>Cebinae</taxon>
        <taxon>Cebus</taxon>
    </lineage>
</organism>
<protein>
    <submittedName>
        <fullName evidence="1">Uncharacterized protein</fullName>
    </submittedName>
</protein>
<dbReference type="Ensembl" id="ENSCCAT00000030583.1">
    <property type="protein sequence ID" value="ENSCCAP00000013156.1"/>
    <property type="gene ID" value="ENSCCAG00000024385.1"/>
</dbReference>
<evidence type="ECO:0000313" key="2">
    <source>
        <dbReference type="Proteomes" id="UP000233040"/>
    </source>
</evidence>
<sequence length="72" mass="8004">MGWPTSFDSRQWRQPRILMPSVASLPEELLLLDPGAPASVLRGEGVCNKRLSGQRVLLEGQHDQHGQMLGRV</sequence>
<reference evidence="1" key="2">
    <citation type="submission" date="2025-09" db="UniProtKB">
        <authorList>
            <consortium name="Ensembl"/>
        </authorList>
    </citation>
    <scope>IDENTIFICATION</scope>
</reference>
<accession>A0A2K5QB77</accession>
<dbReference type="AlphaFoldDB" id="A0A2K5QB77"/>
<dbReference type="Proteomes" id="UP000233040">
    <property type="component" value="Unassembled WGS sequence"/>
</dbReference>
<evidence type="ECO:0000313" key="1">
    <source>
        <dbReference type="Ensembl" id="ENSCCAP00000013156.1"/>
    </source>
</evidence>
<dbReference type="GeneTree" id="ENSGT00960000189810"/>
<reference evidence="1" key="1">
    <citation type="submission" date="2025-08" db="UniProtKB">
        <authorList>
            <consortium name="Ensembl"/>
        </authorList>
    </citation>
    <scope>IDENTIFICATION</scope>
</reference>
<keyword evidence="2" id="KW-1185">Reference proteome</keyword>
<proteinExistence type="predicted"/>
<name>A0A2K5QB77_CEBIM</name>